<dbReference type="OrthoDB" id="6105938at2759"/>
<accession>A0A067ND28</accession>
<proteinExistence type="predicted"/>
<dbReference type="PANTHER" id="PTHR38846">
    <property type="entry name" value="C3H1-TYPE DOMAIN-CONTAINING PROTEIN"/>
    <property type="match status" value="1"/>
</dbReference>
<dbReference type="InterPro" id="IPR000571">
    <property type="entry name" value="Znf_CCCH"/>
</dbReference>
<keyword evidence="1 4" id="KW-0479">Metal-binding</keyword>
<evidence type="ECO:0000256" key="2">
    <source>
        <dbReference type="ARBA" id="ARBA00022771"/>
    </source>
</evidence>
<dbReference type="InParanoid" id="A0A067ND28"/>
<sequence length="224" mass="25805">MPSFQVCRQFAATGTCTYGGSCKFQHVRGSVAPNSAILSPTGRRKKHKKRRSNTTQFTVFFDEYPGFDYDPGNSAILEFYRLCDFCGWDREDPDRKEAHQAFKDALVQEFNDIYGTDENDIDSWHKICTVLDIDPLPDTLQEARDEVLSKHINIVDLVDNPGGHVTSFESLEDLREYTVDAGKYFPPENAYAGGLLKYLLREIHGTYKGNRRPSDFRSRRRRFR</sequence>
<evidence type="ECO:0000313" key="6">
    <source>
        <dbReference type="EMBL" id="KDQ24830.1"/>
    </source>
</evidence>
<keyword evidence="3 4" id="KW-0862">Zinc</keyword>
<evidence type="ECO:0000256" key="3">
    <source>
        <dbReference type="ARBA" id="ARBA00022833"/>
    </source>
</evidence>
<organism evidence="6 7">
    <name type="scientific">Pleurotus ostreatus (strain PC15)</name>
    <name type="common">Oyster mushroom</name>
    <dbReference type="NCBI Taxonomy" id="1137138"/>
    <lineage>
        <taxon>Eukaryota</taxon>
        <taxon>Fungi</taxon>
        <taxon>Dikarya</taxon>
        <taxon>Basidiomycota</taxon>
        <taxon>Agaricomycotina</taxon>
        <taxon>Agaricomycetes</taxon>
        <taxon>Agaricomycetidae</taxon>
        <taxon>Agaricales</taxon>
        <taxon>Pleurotineae</taxon>
        <taxon>Pleurotaceae</taxon>
        <taxon>Pleurotus</taxon>
    </lineage>
</organism>
<dbReference type="VEuPathDB" id="FungiDB:PLEOSDRAFT_1090472"/>
<dbReference type="HOGENOM" id="CLU_053382_2_0_1"/>
<dbReference type="InterPro" id="IPR036855">
    <property type="entry name" value="Znf_CCCH_sf"/>
</dbReference>
<dbReference type="SMART" id="SM00356">
    <property type="entry name" value="ZnF_C3H1"/>
    <property type="match status" value="1"/>
</dbReference>
<dbReference type="GO" id="GO:0008270">
    <property type="term" value="F:zinc ion binding"/>
    <property type="evidence" value="ECO:0007669"/>
    <property type="project" value="UniProtKB-KW"/>
</dbReference>
<reference evidence="7" key="1">
    <citation type="journal article" date="2014" name="Proc. Natl. Acad. Sci. U.S.A.">
        <title>Extensive sampling of basidiomycete genomes demonstrates inadequacy of the white-rot/brown-rot paradigm for wood decay fungi.</title>
        <authorList>
            <person name="Riley R."/>
            <person name="Salamov A.A."/>
            <person name="Brown D.W."/>
            <person name="Nagy L.G."/>
            <person name="Floudas D."/>
            <person name="Held B.W."/>
            <person name="Levasseur A."/>
            <person name="Lombard V."/>
            <person name="Morin E."/>
            <person name="Otillar R."/>
            <person name="Lindquist E.A."/>
            <person name="Sun H."/>
            <person name="LaButti K.M."/>
            <person name="Schmutz J."/>
            <person name="Jabbour D."/>
            <person name="Luo H."/>
            <person name="Baker S.E."/>
            <person name="Pisabarro A.G."/>
            <person name="Walton J.D."/>
            <person name="Blanchette R.A."/>
            <person name="Henrissat B."/>
            <person name="Martin F."/>
            <person name="Cullen D."/>
            <person name="Hibbett D.S."/>
            <person name="Grigoriev I.V."/>
        </authorList>
    </citation>
    <scope>NUCLEOTIDE SEQUENCE [LARGE SCALE GENOMIC DNA]</scope>
    <source>
        <strain evidence="7">PC15</strain>
    </source>
</reference>
<dbReference type="PROSITE" id="PS50103">
    <property type="entry name" value="ZF_C3H1"/>
    <property type="match status" value="1"/>
</dbReference>
<keyword evidence="2 4" id="KW-0863">Zinc-finger</keyword>
<name>A0A067ND28_PLEO1</name>
<dbReference type="AlphaFoldDB" id="A0A067ND28"/>
<dbReference type="PANTHER" id="PTHR38846:SF1">
    <property type="entry name" value="C3H1-TYPE DOMAIN-CONTAINING PROTEIN"/>
    <property type="match status" value="1"/>
</dbReference>
<dbReference type="EMBL" id="KL198011">
    <property type="protein sequence ID" value="KDQ24830.1"/>
    <property type="molecule type" value="Genomic_DNA"/>
</dbReference>
<dbReference type="STRING" id="1137138.A0A067ND28"/>
<dbReference type="Pfam" id="PF00642">
    <property type="entry name" value="zf-CCCH"/>
    <property type="match status" value="1"/>
</dbReference>
<evidence type="ECO:0000259" key="5">
    <source>
        <dbReference type="PROSITE" id="PS50103"/>
    </source>
</evidence>
<dbReference type="Proteomes" id="UP000027073">
    <property type="component" value="Unassembled WGS sequence"/>
</dbReference>
<feature type="zinc finger region" description="C3H1-type" evidence="4">
    <location>
        <begin position="1"/>
        <end position="29"/>
    </location>
</feature>
<evidence type="ECO:0000256" key="4">
    <source>
        <dbReference type="PROSITE-ProRule" id="PRU00723"/>
    </source>
</evidence>
<gene>
    <name evidence="6" type="ORF">PLEOSDRAFT_1090472</name>
</gene>
<protein>
    <recommendedName>
        <fullName evidence="5">C3H1-type domain-containing protein</fullName>
    </recommendedName>
</protein>
<evidence type="ECO:0000313" key="7">
    <source>
        <dbReference type="Proteomes" id="UP000027073"/>
    </source>
</evidence>
<evidence type="ECO:0000256" key="1">
    <source>
        <dbReference type="ARBA" id="ARBA00022723"/>
    </source>
</evidence>
<dbReference type="SUPFAM" id="SSF90229">
    <property type="entry name" value="CCCH zinc finger"/>
    <property type="match status" value="1"/>
</dbReference>
<dbReference type="Gene3D" id="3.30.1370.210">
    <property type="match status" value="1"/>
</dbReference>
<feature type="domain" description="C3H1-type" evidence="5">
    <location>
        <begin position="1"/>
        <end position="29"/>
    </location>
</feature>